<dbReference type="AlphaFoldDB" id="A0A6S6SIT0"/>
<keyword evidence="1" id="KW-0472">Membrane</keyword>
<dbReference type="InterPro" id="IPR026037">
    <property type="entry name" value="PgpA"/>
</dbReference>
<dbReference type="PIRSF" id="PIRSF006162">
    <property type="entry name" value="PgpA"/>
    <property type="match status" value="1"/>
</dbReference>
<dbReference type="GO" id="GO:0006655">
    <property type="term" value="P:phosphatidylglycerol biosynthetic process"/>
    <property type="evidence" value="ECO:0007669"/>
    <property type="project" value="UniProtKB-UniPathway"/>
</dbReference>
<dbReference type="PANTHER" id="PTHR36305">
    <property type="entry name" value="PHOSPHATIDYLGLYCEROPHOSPHATASE A"/>
    <property type="match status" value="1"/>
</dbReference>
<feature type="domain" description="YutG/PgpA" evidence="2">
    <location>
        <begin position="5"/>
        <end position="146"/>
    </location>
</feature>
<keyword evidence="3" id="KW-0378">Hydrolase</keyword>
<dbReference type="SUPFAM" id="SSF101307">
    <property type="entry name" value="YutG-like"/>
    <property type="match status" value="1"/>
</dbReference>
<proteinExistence type="predicted"/>
<reference evidence="3" key="1">
    <citation type="submission" date="2020-01" db="EMBL/GenBank/DDBJ databases">
        <authorList>
            <person name="Meier V. D."/>
            <person name="Meier V D."/>
        </authorList>
    </citation>
    <scope>NUCLEOTIDE SEQUENCE</scope>
    <source>
        <strain evidence="3">HLG_WM_MAG_12</strain>
    </source>
</reference>
<name>A0A6S6SIT0_9BACT</name>
<dbReference type="InterPro" id="IPR007686">
    <property type="entry name" value="YutG/PgpA"/>
</dbReference>
<gene>
    <name evidence="3" type="ORF">HELGO_WM16304</name>
</gene>
<dbReference type="EMBL" id="CACVAW010000032">
    <property type="protein sequence ID" value="CAA6808357.1"/>
    <property type="molecule type" value="Genomic_DNA"/>
</dbReference>
<feature type="transmembrane region" description="Helical" evidence="1">
    <location>
        <begin position="20"/>
        <end position="37"/>
    </location>
</feature>
<feature type="transmembrane region" description="Helical" evidence="1">
    <location>
        <begin position="80"/>
        <end position="107"/>
    </location>
</feature>
<keyword evidence="1" id="KW-0812">Transmembrane</keyword>
<dbReference type="GO" id="GO:0008962">
    <property type="term" value="F:phosphatidylglycerophosphatase activity"/>
    <property type="evidence" value="ECO:0007669"/>
    <property type="project" value="UniProtKB-EC"/>
</dbReference>
<feature type="transmembrane region" description="Helical" evidence="1">
    <location>
        <begin position="128"/>
        <end position="150"/>
    </location>
</feature>
<dbReference type="CDD" id="cd06971">
    <property type="entry name" value="PgpA"/>
    <property type="match status" value="1"/>
</dbReference>
<evidence type="ECO:0000313" key="3">
    <source>
        <dbReference type="EMBL" id="CAA6808357.1"/>
    </source>
</evidence>
<dbReference type="InterPro" id="IPR036681">
    <property type="entry name" value="PgpA-like_sf"/>
</dbReference>
<dbReference type="Pfam" id="PF04608">
    <property type="entry name" value="PgpA"/>
    <property type="match status" value="1"/>
</dbReference>
<accession>A0A6S6SIT0</accession>
<feature type="transmembrane region" description="Helical" evidence="1">
    <location>
        <begin position="44"/>
        <end position="60"/>
    </location>
</feature>
<dbReference type="PANTHER" id="PTHR36305:SF1">
    <property type="entry name" value="PHOSPHATIDYLGLYCEROPHOSPHATASE A"/>
    <property type="match status" value="1"/>
</dbReference>
<keyword evidence="1" id="KW-1133">Transmembrane helix</keyword>
<dbReference type="Gene3D" id="1.10.3760.10">
    <property type="entry name" value="PgpA-like"/>
    <property type="match status" value="1"/>
</dbReference>
<dbReference type="EC" id="3.1.3.27" evidence="3"/>
<organism evidence="3">
    <name type="scientific">uncultured Campylobacterales bacterium</name>
    <dbReference type="NCBI Taxonomy" id="352960"/>
    <lineage>
        <taxon>Bacteria</taxon>
        <taxon>Pseudomonadati</taxon>
        <taxon>Campylobacterota</taxon>
        <taxon>Epsilonproteobacteria</taxon>
        <taxon>Campylobacterales</taxon>
        <taxon>environmental samples</taxon>
    </lineage>
</organism>
<protein>
    <submittedName>
        <fullName evidence="3">Phosphatidylglycerophosphatase A (EC)</fullName>
        <ecNumber evidence="3">3.1.3.27</ecNumber>
    </submittedName>
</protein>
<sequence length="158" mass="16875">MNKLFVTFGYTGMFPKAPGTVGSIAGALVALPIVYFLGEQGQSTLFLLAILLTIIAIKPIDTYAKSVNRHDPKEVVIDEVAGIFIALSLSCNTISQFVLSFVFFRILDIAKPSIIGYCDRNVKGGLGVMLDDIFAGVFAGLLSLAVYFIASSFGVSLP</sequence>
<evidence type="ECO:0000256" key="1">
    <source>
        <dbReference type="SAM" id="Phobius"/>
    </source>
</evidence>
<evidence type="ECO:0000259" key="2">
    <source>
        <dbReference type="Pfam" id="PF04608"/>
    </source>
</evidence>
<dbReference type="UniPathway" id="UPA00084">
    <property type="reaction ID" value="UER00504"/>
</dbReference>